<keyword evidence="2" id="KW-1185">Reference proteome</keyword>
<evidence type="ECO:0000313" key="2">
    <source>
        <dbReference type="Proteomes" id="UP000003571"/>
    </source>
</evidence>
<dbReference type="Proteomes" id="UP000003571">
    <property type="component" value="Unassembled WGS sequence"/>
</dbReference>
<name>H7EJP5_9SPIR</name>
<accession>H7EJP5</accession>
<comment type="caution">
    <text evidence="1">The sequence shown here is derived from an EMBL/GenBank/DDBJ whole genome shotgun (WGS) entry which is preliminary data.</text>
</comment>
<dbReference type="EMBL" id="AGRW01000042">
    <property type="protein sequence ID" value="EIC02165.1"/>
    <property type="molecule type" value="Genomic_DNA"/>
</dbReference>
<dbReference type="PATRIC" id="fig|907348.3.peg.1093"/>
<protein>
    <submittedName>
        <fullName evidence="1">Uncharacterized protein</fullName>
    </submittedName>
</protein>
<proteinExistence type="predicted"/>
<dbReference type="AlphaFoldDB" id="H7EJP5"/>
<organism evidence="1 2">
    <name type="scientific">Treponema saccharophilum DSM 2985</name>
    <dbReference type="NCBI Taxonomy" id="907348"/>
    <lineage>
        <taxon>Bacteria</taxon>
        <taxon>Pseudomonadati</taxon>
        <taxon>Spirochaetota</taxon>
        <taxon>Spirochaetia</taxon>
        <taxon>Spirochaetales</taxon>
        <taxon>Treponemataceae</taxon>
        <taxon>Treponema</taxon>
    </lineage>
</organism>
<reference evidence="1 2" key="1">
    <citation type="submission" date="2011-09" db="EMBL/GenBank/DDBJ databases">
        <title>The draft genome of Treponema saccharophilum DSM 2985.</title>
        <authorList>
            <consortium name="US DOE Joint Genome Institute (JGI-PGF)"/>
            <person name="Lucas S."/>
            <person name="Copeland A."/>
            <person name="Lapidus A."/>
            <person name="Glavina del Rio T."/>
            <person name="Dalin E."/>
            <person name="Tice H."/>
            <person name="Bruce D."/>
            <person name="Goodwin L."/>
            <person name="Pitluck S."/>
            <person name="Peters L."/>
            <person name="Kyrpides N."/>
            <person name="Mavromatis K."/>
            <person name="Ivanova N."/>
            <person name="Markowitz V."/>
            <person name="Cheng J.-F."/>
            <person name="Hugenholtz P."/>
            <person name="Woyke T."/>
            <person name="Wu D."/>
            <person name="Gronow S."/>
            <person name="Wellnitz S."/>
            <person name="Brambilla E."/>
            <person name="Klenk H.-P."/>
            <person name="Eisen J.A."/>
        </authorList>
    </citation>
    <scope>NUCLEOTIDE SEQUENCE [LARGE SCALE GENOMIC DNA]</scope>
    <source>
        <strain evidence="1 2">DSM 2985</strain>
    </source>
</reference>
<sequence length="231" mass="25508">MTEMLSKKEVAEMLSKMEGSGGGTRVSNGDVSEASRRLVRDMGAYFFSALDVPCYFGNGIGGADVDKIDFGDFIRSINSRAILTSASFGGVRAFAEIDPLLFGAMFYDRAISFLNGELEDASGEEEKFIERLFEKIERSGFHEYGKKQIAEMERTATKPVLLILQRDFSAFFDVPVPDDFRTVQYPSEFSEIIAPETSGVLISVESKIGESSGFVEFFLPDTLLKKKSGNS</sequence>
<dbReference type="RefSeq" id="WP_002703532.1">
    <property type="nucleotide sequence ID" value="NZ_AGRW01000042.1"/>
</dbReference>
<evidence type="ECO:0000313" key="1">
    <source>
        <dbReference type="EMBL" id="EIC02165.1"/>
    </source>
</evidence>
<gene>
    <name evidence="1" type="ORF">TresaDRAFT_2145</name>
</gene>